<accession>A0A6J7D738</accession>
<sequence length="519" mass="55462">MSSTHEAPAADGSSSTYGSASTINVDNPATGEIVGTIDITTADQLAEMAARGRAAQPGWEALGFAGRAEVFARCQKWIMDNKEELIETIISETGKTYEDALLAEISYTAGAFKYWAKEAPEFLADERVKTSSPLVKGRKLIVRHAPVGVVGVIGPWNFPMTNSFGDCIPAMAAGNSVILKPSEITPLTSLVVAKGMKACGIPEGVFQVATGDGTTGAALIDNVDFIMFTGSTRTGRKVAVKAAENLIPYGLELGGKDPMIVMADADVERAANFASYFSMNNAGQVCISVERVYVEAPIYDEFVQKVTDKVKTLRQGQSTGPGSIDLGAVIFQPQIDIVEAHVNDAVAKGAKVLTGGHAKREGGRFFEPTVLVDVDHTMDCMTEETFGPTLPIMKVDSVDEAIRLANDSVYGLQASVFSGNTEKAEAVARQLQAGAVCVNDCQVNYTALEIPMGGWKTSGVGVRHGAPGIRKYTKSQTILVTKFSFGKQDMYMHPYSAKTTNMFAKLLGFLYGRGRNKSQ</sequence>
<dbReference type="FunFam" id="3.40.309.10:FF:000009">
    <property type="entry name" value="Aldehyde dehydrogenase A"/>
    <property type="match status" value="1"/>
</dbReference>
<dbReference type="CDD" id="cd07099">
    <property type="entry name" value="ALDH_DDALDH"/>
    <property type="match status" value="1"/>
</dbReference>
<dbReference type="Gene3D" id="3.40.605.10">
    <property type="entry name" value="Aldehyde Dehydrogenase, Chain A, domain 1"/>
    <property type="match status" value="1"/>
</dbReference>
<protein>
    <submittedName>
        <fullName evidence="5">Unannotated protein</fullName>
    </submittedName>
</protein>
<dbReference type="Pfam" id="PF00171">
    <property type="entry name" value="Aldedh"/>
    <property type="match status" value="1"/>
</dbReference>
<evidence type="ECO:0000256" key="1">
    <source>
        <dbReference type="ARBA" id="ARBA00009986"/>
    </source>
</evidence>
<dbReference type="InterPro" id="IPR012394">
    <property type="entry name" value="Aldehyde_DH_NAD(P)"/>
</dbReference>
<dbReference type="GO" id="GO:0016620">
    <property type="term" value="F:oxidoreductase activity, acting on the aldehyde or oxo group of donors, NAD or NADP as acceptor"/>
    <property type="evidence" value="ECO:0007669"/>
    <property type="project" value="InterPro"/>
</dbReference>
<proteinExistence type="inferred from homology"/>
<name>A0A6J7D738_9ZZZZ</name>
<dbReference type="Gene3D" id="3.40.309.10">
    <property type="entry name" value="Aldehyde Dehydrogenase, Chain A, domain 2"/>
    <property type="match status" value="1"/>
</dbReference>
<dbReference type="PANTHER" id="PTHR11699">
    <property type="entry name" value="ALDEHYDE DEHYDROGENASE-RELATED"/>
    <property type="match status" value="1"/>
</dbReference>
<dbReference type="InterPro" id="IPR029510">
    <property type="entry name" value="Ald_DH_CS_GLU"/>
</dbReference>
<dbReference type="AlphaFoldDB" id="A0A6J7D738"/>
<dbReference type="InterPro" id="IPR016163">
    <property type="entry name" value="Ald_DH_C"/>
</dbReference>
<dbReference type="NCBIfam" id="NF006916">
    <property type="entry name" value="PRK09407.1"/>
    <property type="match status" value="1"/>
</dbReference>
<feature type="region of interest" description="Disordered" evidence="3">
    <location>
        <begin position="1"/>
        <end position="23"/>
    </location>
</feature>
<dbReference type="InterPro" id="IPR015590">
    <property type="entry name" value="Aldehyde_DH_dom"/>
</dbReference>
<dbReference type="InterPro" id="IPR016162">
    <property type="entry name" value="Ald_DH_N"/>
</dbReference>
<dbReference type="EMBL" id="CAFBLU010000004">
    <property type="protein sequence ID" value="CAB4864775.1"/>
    <property type="molecule type" value="Genomic_DNA"/>
</dbReference>
<dbReference type="PROSITE" id="PS00687">
    <property type="entry name" value="ALDEHYDE_DEHYDR_GLU"/>
    <property type="match status" value="1"/>
</dbReference>
<comment type="similarity">
    <text evidence="1">Belongs to the aldehyde dehydrogenase family.</text>
</comment>
<dbReference type="PIRSF" id="PIRSF036492">
    <property type="entry name" value="ALDH"/>
    <property type="match status" value="1"/>
</dbReference>
<feature type="domain" description="Aldehyde dehydrogenase" evidence="4">
    <location>
        <begin position="20"/>
        <end position="478"/>
    </location>
</feature>
<gene>
    <name evidence="5" type="ORF">UFOPK3444_00384</name>
</gene>
<keyword evidence="2" id="KW-0560">Oxidoreductase</keyword>
<dbReference type="SUPFAM" id="SSF53720">
    <property type="entry name" value="ALDH-like"/>
    <property type="match status" value="1"/>
</dbReference>
<organism evidence="5">
    <name type="scientific">freshwater metagenome</name>
    <dbReference type="NCBI Taxonomy" id="449393"/>
    <lineage>
        <taxon>unclassified sequences</taxon>
        <taxon>metagenomes</taxon>
        <taxon>ecological metagenomes</taxon>
    </lineage>
</organism>
<evidence type="ECO:0000259" key="4">
    <source>
        <dbReference type="Pfam" id="PF00171"/>
    </source>
</evidence>
<evidence type="ECO:0000313" key="5">
    <source>
        <dbReference type="EMBL" id="CAB4864775.1"/>
    </source>
</evidence>
<evidence type="ECO:0000256" key="2">
    <source>
        <dbReference type="ARBA" id="ARBA00023002"/>
    </source>
</evidence>
<dbReference type="GO" id="GO:0006081">
    <property type="term" value="P:aldehyde metabolic process"/>
    <property type="evidence" value="ECO:0007669"/>
    <property type="project" value="InterPro"/>
</dbReference>
<feature type="compositionally biased region" description="Polar residues" evidence="3">
    <location>
        <begin position="12"/>
        <end position="23"/>
    </location>
</feature>
<evidence type="ECO:0000256" key="3">
    <source>
        <dbReference type="SAM" id="MobiDB-lite"/>
    </source>
</evidence>
<dbReference type="InterPro" id="IPR016161">
    <property type="entry name" value="Ald_DH/histidinol_DH"/>
</dbReference>
<reference evidence="5" key="1">
    <citation type="submission" date="2020-05" db="EMBL/GenBank/DDBJ databases">
        <authorList>
            <person name="Chiriac C."/>
            <person name="Salcher M."/>
            <person name="Ghai R."/>
            <person name="Kavagutti S V."/>
        </authorList>
    </citation>
    <scope>NUCLEOTIDE SEQUENCE</scope>
</reference>